<dbReference type="InterPro" id="IPR003660">
    <property type="entry name" value="HAMP_dom"/>
</dbReference>
<gene>
    <name evidence="7" type="ORF">DYI23_14895</name>
</gene>
<protein>
    <submittedName>
        <fullName evidence="7">Methyl-accepting chemotaxis protein</fullName>
    </submittedName>
</protein>
<dbReference type="SUPFAM" id="SSF58104">
    <property type="entry name" value="Methyl-accepting chemotaxis protein (MCP) signaling domain"/>
    <property type="match status" value="1"/>
</dbReference>
<dbReference type="EMBL" id="QTKU01000003">
    <property type="protein sequence ID" value="MBS8261510.1"/>
    <property type="molecule type" value="Genomic_DNA"/>
</dbReference>
<evidence type="ECO:0000256" key="4">
    <source>
        <dbReference type="SAM" id="Phobius"/>
    </source>
</evidence>
<dbReference type="SMART" id="SM00304">
    <property type="entry name" value="HAMP"/>
    <property type="match status" value="2"/>
</dbReference>
<dbReference type="PROSITE" id="PS50885">
    <property type="entry name" value="HAMP"/>
    <property type="match status" value="1"/>
</dbReference>
<dbReference type="RefSeq" id="WP_213216867.1">
    <property type="nucleotide sequence ID" value="NZ_QTKU01000003.1"/>
</dbReference>
<dbReference type="CDD" id="cd06225">
    <property type="entry name" value="HAMP"/>
    <property type="match status" value="1"/>
</dbReference>
<dbReference type="PANTHER" id="PTHR32089">
    <property type="entry name" value="METHYL-ACCEPTING CHEMOTAXIS PROTEIN MCPB"/>
    <property type="match status" value="1"/>
</dbReference>
<organism evidence="7 8">
    <name type="scientific">Roseibium polysiphoniae</name>
    <dbReference type="NCBI Taxonomy" id="2571221"/>
    <lineage>
        <taxon>Bacteria</taxon>
        <taxon>Pseudomonadati</taxon>
        <taxon>Pseudomonadota</taxon>
        <taxon>Alphaproteobacteria</taxon>
        <taxon>Hyphomicrobiales</taxon>
        <taxon>Stappiaceae</taxon>
        <taxon>Roseibium</taxon>
    </lineage>
</organism>
<dbReference type="PROSITE" id="PS50111">
    <property type="entry name" value="CHEMOTAXIS_TRANSDUC_2"/>
    <property type="match status" value="1"/>
</dbReference>
<dbReference type="AlphaFoldDB" id="A0A944CE62"/>
<keyword evidence="1 3" id="KW-0807">Transducer</keyword>
<dbReference type="GO" id="GO:0007165">
    <property type="term" value="P:signal transduction"/>
    <property type="evidence" value="ECO:0007669"/>
    <property type="project" value="UniProtKB-KW"/>
</dbReference>
<evidence type="ECO:0000256" key="1">
    <source>
        <dbReference type="ARBA" id="ARBA00023224"/>
    </source>
</evidence>
<sequence>MNFHSLRSKVTAAIAFLFVTISLLNFGSLFFLRELEHNAEMMEHDALRFSGEVLDLTVALKEVRFDVVQVQQWLTDISATRGQDGLNDGFDVAAEFAAKFSTDIDAAYSLANGAGYSKLTAQIQKVRQLFPAYHEVGKTMADAYIAGGPESGNKLMAEFDGAAEALNDAVGVAFEIHFERLSEERENLKHEAGAYEAAAYNTDIMIYSATGFIALALLLGGLAILRFLIKPMTALSSAVTSITNGDYSIVLKEADRSDEIGEIGKAVHILRDTADERERIAAHQANEDEQRRIRIERRERLVQEFRSSVSGLMSNVNATMTQLDSTASSLMAVAENTASEAEGASSATSDAMSNVETVAAASEELSASIDEINRRVNSTLGVVTTAAETTDDTTKKVETLATAAQEIGEVVQLISNIADQTNLLALNATIEAARAGESGKGFAVVANEVKALANQTAKATESITQQIASIQTATTDASHSINKIAEIMHDVSGETEAIAAAVTEQSAATSEIARGVNSAADGTQAATRNVEVVAENARKSTASANEVDQAVRTVARNTDDLRNKIEEFIEEFAA</sequence>
<dbReference type="Gene3D" id="6.10.340.10">
    <property type="match status" value="1"/>
</dbReference>
<evidence type="ECO:0000256" key="3">
    <source>
        <dbReference type="PROSITE-ProRule" id="PRU00284"/>
    </source>
</evidence>
<evidence type="ECO:0000313" key="8">
    <source>
        <dbReference type="Proteomes" id="UP000705379"/>
    </source>
</evidence>
<feature type="transmembrane region" description="Helical" evidence="4">
    <location>
        <begin position="12"/>
        <end position="32"/>
    </location>
</feature>
<keyword evidence="4" id="KW-1133">Transmembrane helix</keyword>
<comment type="caution">
    <text evidence="7">The sequence shown here is derived from an EMBL/GenBank/DDBJ whole genome shotgun (WGS) entry which is preliminary data.</text>
</comment>
<evidence type="ECO:0000259" key="5">
    <source>
        <dbReference type="PROSITE" id="PS50111"/>
    </source>
</evidence>
<accession>A0A944CE62</accession>
<reference evidence="7" key="2">
    <citation type="journal article" date="2021" name="Microorganisms">
        <title>Bacterial Dimethylsulfoniopropionate Biosynthesis in the East China Sea.</title>
        <authorList>
            <person name="Liu J."/>
            <person name="Zhang Y."/>
            <person name="Liu J."/>
            <person name="Zhong H."/>
            <person name="Williams B.T."/>
            <person name="Zheng Y."/>
            <person name="Curson A.R.J."/>
            <person name="Sun C."/>
            <person name="Sun H."/>
            <person name="Song D."/>
            <person name="Wagner Mackenzie B."/>
            <person name="Bermejo Martinez A."/>
            <person name="Todd J.D."/>
            <person name="Zhang X.H."/>
        </authorList>
    </citation>
    <scope>NUCLEOTIDE SEQUENCE</scope>
    <source>
        <strain evidence="7">AESS21</strain>
    </source>
</reference>
<dbReference type="GO" id="GO:0016020">
    <property type="term" value="C:membrane"/>
    <property type="evidence" value="ECO:0007669"/>
    <property type="project" value="InterPro"/>
</dbReference>
<proteinExistence type="inferred from homology"/>
<feature type="domain" description="Methyl-accepting transducer" evidence="5">
    <location>
        <begin position="305"/>
        <end position="555"/>
    </location>
</feature>
<feature type="domain" description="HAMP" evidence="6">
    <location>
        <begin position="226"/>
        <end position="279"/>
    </location>
</feature>
<evidence type="ECO:0000259" key="6">
    <source>
        <dbReference type="PROSITE" id="PS50885"/>
    </source>
</evidence>
<keyword evidence="4" id="KW-0472">Membrane</keyword>
<dbReference type="Pfam" id="PF00672">
    <property type="entry name" value="HAMP"/>
    <property type="match status" value="1"/>
</dbReference>
<dbReference type="PANTHER" id="PTHR32089:SF112">
    <property type="entry name" value="LYSOZYME-LIKE PROTEIN-RELATED"/>
    <property type="match status" value="1"/>
</dbReference>
<comment type="similarity">
    <text evidence="2">Belongs to the methyl-accepting chemotaxis (MCP) protein family.</text>
</comment>
<dbReference type="Pfam" id="PF00015">
    <property type="entry name" value="MCPsignal"/>
    <property type="match status" value="1"/>
</dbReference>
<evidence type="ECO:0000256" key="2">
    <source>
        <dbReference type="ARBA" id="ARBA00029447"/>
    </source>
</evidence>
<reference evidence="7" key="1">
    <citation type="submission" date="2018-08" db="EMBL/GenBank/DDBJ databases">
        <authorList>
            <person name="Jin W."/>
            <person name="Wang H."/>
            <person name="Yang Y."/>
            <person name="Li M."/>
            <person name="Liu J."/>
        </authorList>
    </citation>
    <scope>NUCLEOTIDE SEQUENCE</scope>
    <source>
        <strain evidence="7">AESS21</strain>
    </source>
</reference>
<dbReference type="Proteomes" id="UP000705379">
    <property type="component" value="Unassembled WGS sequence"/>
</dbReference>
<feature type="transmembrane region" description="Helical" evidence="4">
    <location>
        <begin position="204"/>
        <end position="229"/>
    </location>
</feature>
<dbReference type="Gene3D" id="1.10.287.950">
    <property type="entry name" value="Methyl-accepting chemotaxis protein"/>
    <property type="match status" value="1"/>
</dbReference>
<keyword evidence="4" id="KW-0812">Transmembrane</keyword>
<dbReference type="InterPro" id="IPR004089">
    <property type="entry name" value="MCPsignal_dom"/>
</dbReference>
<name>A0A944CE62_9HYPH</name>
<dbReference type="SMART" id="SM00283">
    <property type="entry name" value="MA"/>
    <property type="match status" value="1"/>
</dbReference>
<evidence type="ECO:0000313" key="7">
    <source>
        <dbReference type="EMBL" id="MBS8261510.1"/>
    </source>
</evidence>